<dbReference type="EMBL" id="JAHLFW010000094">
    <property type="protein sequence ID" value="MBU3838859.1"/>
    <property type="molecule type" value="Genomic_DNA"/>
</dbReference>
<gene>
    <name evidence="3" type="ORF">H9777_11245</name>
</gene>
<dbReference type="GO" id="GO:0000270">
    <property type="term" value="P:peptidoglycan metabolic process"/>
    <property type="evidence" value="ECO:0007669"/>
    <property type="project" value="InterPro"/>
</dbReference>
<dbReference type="PANTHER" id="PTHR37423">
    <property type="entry name" value="SOLUBLE LYTIC MUREIN TRANSGLYCOSYLASE-RELATED"/>
    <property type="match status" value="1"/>
</dbReference>
<dbReference type="InterPro" id="IPR008258">
    <property type="entry name" value="Transglycosylase_SLT_dom_1"/>
</dbReference>
<feature type="domain" description="Transglycosylase SLT" evidence="2">
    <location>
        <begin position="102"/>
        <end position="204"/>
    </location>
</feature>
<dbReference type="CDD" id="cd16894">
    <property type="entry name" value="MltD-like"/>
    <property type="match status" value="1"/>
</dbReference>
<evidence type="ECO:0000313" key="3">
    <source>
        <dbReference type="EMBL" id="MBU3838859.1"/>
    </source>
</evidence>
<sequence length="322" mass="37040">MSDKFRKSVTGIFVVILLCICPFLVNAYCIGSDETEKSVQNYSCVEVPRYVEFCGDTIDLTRYDRHERMDRELMAFSFMHSTSIQTIKRANRYFPVIVPILKENGIPEDFKYLMAIESACNPLARSGAGAAGLWQFMPTTGKEYGLEVNSHVDERYHIEKSTVAACKYLKDAYRKFGDWISVAASYNAGQGRISQQQERQYTDETLDLYLVEETARYVYRIFAAKILFSNPSAFGFYLRHSDLYPQIHYRTVKVSESISDLARFARGQGSTYALLKNLNPWLRSTSLPSRNGKEYTIKLPENDKADYNPDFTIPYSKEWVVE</sequence>
<dbReference type="AlphaFoldDB" id="A0A948WXQ0"/>
<comment type="similarity">
    <text evidence="1">Belongs to the transglycosylase Slt family.</text>
</comment>
<dbReference type="PROSITE" id="PS00922">
    <property type="entry name" value="TRANSGLYCOSYLASE"/>
    <property type="match status" value="1"/>
</dbReference>
<dbReference type="Pfam" id="PF01464">
    <property type="entry name" value="SLT"/>
    <property type="match status" value="1"/>
</dbReference>
<reference evidence="3" key="2">
    <citation type="submission" date="2021-04" db="EMBL/GenBank/DDBJ databases">
        <authorList>
            <person name="Gilroy R."/>
        </authorList>
    </citation>
    <scope>NUCLEOTIDE SEQUENCE</scope>
    <source>
        <strain evidence="3">G4-2901</strain>
    </source>
</reference>
<proteinExistence type="inferred from homology"/>
<accession>A0A948WXQ0</accession>
<dbReference type="GO" id="GO:0008933">
    <property type="term" value="F:peptidoglycan lytic transglycosylase activity"/>
    <property type="evidence" value="ECO:0007669"/>
    <property type="project" value="InterPro"/>
</dbReference>
<dbReference type="PANTHER" id="PTHR37423:SF2">
    <property type="entry name" value="MEMBRANE-BOUND LYTIC MUREIN TRANSGLYCOSYLASE C"/>
    <property type="match status" value="1"/>
</dbReference>
<dbReference type="SUPFAM" id="SSF53955">
    <property type="entry name" value="Lysozyme-like"/>
    <property type="match status" value="1"/>
</dbReference>
<evidence type="ECO:0000259" key="2">
    <source>
        <dbReference type="Pfam" id="PF01464"/>
    </source>
</evidence>
<dbReference type="Proteomes" id="UP000783796">
    <property type="component" value="Unassembled WGS sequence"/>
</dbReference>
<organism evidence="3 4">
    <name type="scientific">Candidatus Phocaeicola faecigallinarum</name>
    <dbReference type="NCBI Taxonomy" id="2838732"/>
    <lineage>
        <taxon>Bacteria</taxon>
        <taxon>Pseudomonadati</taxon>
        <taxon>Bacteroidota</taxon>
        <taxon>Bacteroidia</taxon>
        <taxon>Bacteroidales</taxon>
        <taxon>Bacteroidaceae</taxon>
        <taxon>Phocaeicola</taxon>
    </lineage>
</organism>
<dbReference type="InterPro" id="IPR023346">
    <property type="entry name" value="Lysozyme-like_dom_sf"/>
</dbReference>
<protein>
    <submittedName>
        <fullName evidence="3">Lytic transglycosylase domain-containing protein</fullName>
    </submittedName>
</protein>
<name>A0A948WXQ0_9BACT</name>
<dbReference type="GO" id="GO:0016020">
    <property type="term" value="C:membrane"/>
    <property type="evidence" value="ECO:0007669"/>
    <property type="project" value="InterPro"/>
</dbReference>
<evidence type="ECO:0000313" key="4">
    <source>
        <dbReference type="Proteomes" id="UP000783796"/>
    </source>
</evidence>
<dbReference type="Gene3D" id="1.10.530.10">
    <property type="match status" value="1"/>
</dbReference>
<comment type="caution">
    <text evidence="3">The sequence shown here is derived from an EMBL/GenBank/DDBJ whole genome shotgun (WGS) entry which is preliminary data.</text>
</comment>
<evidence type="ECO:0000256" key="1">
    <source>
        <dbReference type="ARBA" id="ARBA00007734"/>
    </source>
</evidence>
<reference evidence="3" key="1">
    <citation type="journal article" date="2021" name="PeerJ">
        <title>Extensive microbial diversity within the chicken gut microbiome revealed by metagenomics and culture.</title>
        <authorList>
            <person name="Gilroy R."/>
            <person name="Ravi A."/>
            <person name="Getino M."/>
            <person name="Pursley I."/>
            <person name="Horton D.L."/>
            <person name="Alikhan N.F."/>
            <person name="Baker D."/>
            <person name="Gharbi K."/>
            <person name="Hall N."/>
            <person name="Watson M."/>
            <person name="Adriaenssens E.M."/>
            <person name="Foster-Nyarko E."/>
            <person name="Jarju S."/>
            <person name="Secka A."/>
            <person name="Antonio M."/>
            <person name="Oren A."/>
            <person name="Chaudhuri R.R."/>
            <person name="La Ragione R."/>
            <person name="Hildebrand F."/>
            <person name="Pallen M.J."/>
        </authorList>
    </citation>
    <scope>NUCLEOTIDE SEQUENCE</scope>
    <source>
        <strain evidence="3">G4-2901</strain>
    </source>
</reference>
<dbReference type="InterPro" id="IPR000189">
    <property type="entry name" value="Transglyc_AS"/>
</dbReference>